<keyword evidence="11" id="KW-0539">Nucleus</keyword>
<keyword evidence="8" id="KW-0460">Magnesium</keyword>
<evidence type="ECO:0000256" key="7">
    <source>
        <dbReference type="ARBA" id="ARBA00022801"/>
    </source>
</evidence>
<dbReference type="OrthoDB" id="343092at2759"/>
<accession>A0A1B9GYU3</accession>
<dbReference type="STRING" id="1296120.A0A1B9GYU3"/>
<evidence type="ECO:0000256" key="10">
    <source>
        <dbReference type="ARBA" id="ARBA00023204"/>
    </source>
</evidence>
<evidence type="ECO:0000256" key="12">
    <source>
        <dbReference type="ARBA" id="ARBA00023254"/>
    </source>
</evidence>
<feature type="compositionally biased region" description="Acidic residues" evidence="14">
    <location>
        <begin position="86"/>
        <end position="97"/>
    </location>
</feature>
<dbReference type="PANTHER" id="PTHR21077">
    <property type="entry name" value="EME1 PROTEIN"/>
    <property type="match status" value="1"/>
</dbReference>
<dbReference type="GO" id="GO:0008821">
    <property type="term" value="F:crossover junction DNA endonuclease activity"/>
    <property type="evidence" value="ECO:0007669"/>
    <property type="project" value="TreeGrafter"/>
</dbReference>
<feature type="region of interest" description="Disordered" evidence="14">
    <location>
        <begin position="277"/>
        <end position="379"/>
    </location>
</feature>
<proteinExistence type="predicted"/>
<dbReference type="Gene3D" id="3.40.50.10130">
    <property type="match status" value="1"/>
</dbReference>
<organism evidence="15 16">
    <name type="scientific">Kwoniella heveanensis BCC8398</name>
    <dbReference type="NCBI Taxonomy" id="1296120"/>
    <lineage>
        <taxon>Eukaryota</taxon>
        <taxon>Fungi</taxon>
        <taxon>Dikarya</taxon>
        <taxon>Basidiomycota</taxon>
        <taxon>Agaricomycotina</taxon>
        <taxon>Tremellomycetes</taxon>
        <taxon>Tremellales</taxon>
        <taxon>Cryptococcaceae</taxon>
        <taxon>Kwoniella</taxon>
    </lineage>
</organism>
<dbReference type="GO" id="GO:0031297">
    <property type="term" value="P:replication fork processing"/>
    <property type="evidence" value="ECO:0007669"/>
    <property type="project" value="TreeGrafter"/>
</dbReference>
<dbReference type="EMBL" id="KI669496">
    <property type="protein sequence ID" value="OCF36199.1"/>
    <property type="molecule type" value="Genomic_DNA"/>
</dbReference>
<evidence type="ECO:0000256" key="13">
    <source>
        <dbReference type="SAM" id="Coils"/>
    </source>
</evidence>
<feature type="region of interest" description="Disordered" evidence="14">
    <location>
        <begin position="65"/>
        <end position="97"/>
    </location>
</feature>
<dbReference type="AlphaFoldDB" id="A0A1B9GYU3"/>
<evidence type="ECO:0000256" key="4">
    <source>
        <dbReference type="ARBA" id="ARBA00022723"/>
    </source>
</evidence>
<feature type="coiled-coil region" evidence="13">
    <location>
        <begin position="380"/>
        <end position="429"/>
    </location>
</feature>
<gene>
    <name evidence="15" type="ORF">I316_02072</name>
</gene>
<dbReference type="Proteomes" id="UP000092666">
    <property type="component" value="Unassembled WGS sequence"/>
</dbReference>
<keyword evidence="13" id="KW-0175">Coiled coil</keyword>
<keyword evidence="9" id="KW-0233">DNA recombination</keyword>
<dbReference type="FunFam" id="1.10.150.670:FF:000004">
    <property type="entry name" value="Crossover junction endonuclease EME1"/>
    <property type="match status" value="1"/>
</dbReference>
<dbReference type="GO" id="GO:0006302">
    <property type="term" value="P:double-strand break repair"/>
    <property type="evidence" value="ECO:0007669"/>
    <property type="project" value="TreeGrafter"/>
</dbReference>
<keyword evidence="7" id="KW-0378">Hydrolase</keyword>
<evidence type="ECO:0000313" key="16">
    <source>
        <dbReference type="Proteomes" id="UP000092666"/>
    </source>
</evidence>
<evidence type="ECO:0000256" key="9">
    <source>
        <dbReference type="ARBA" id="ARBA00023172"/>
    </source>
</evidence>
<keyword evidence="16" id="KW-1185">Reference proteome</keyword>
<evidence type="ECO:0000256" key="3">
    <source>
        <dbReference type="ARBA" id="ARBA00022722"/>
    </source>
</evidence>
<dbReference type="InterPro" id="IPR042530">
    <property type="entry name" value="EME1/EME2_C"/>
</dbReference>
<keyword evidence="12" id="KW-0469">Meiosis</keyword>
<dbReference type="GO" id="GO:0031573">
    <property type="term" value="P:mitotic intra-S DNA damage checkpoint signaling"/>
    <property type="evidence" value="ECO:0007669"/>
    <property type="project" value="TreeGrafter"/>
</dbReference>
<evidence type="ECO:0000313" key="15">
    <source>
        <dbReference type="EMBL" id="OCF36199.1"/>
    </source>
</evidence>
<evidence type="ECO:0000256" key="11">
    <source>
        <dbReference type="ARBA" id="ARBA00023242"/>
    </source>
</evidence>
<keyword evidence="10" id="KW-0234">DNA repair</keyword>
<dbReference type="Gene3D" id="1.10.150.670">
    <property type="entry name" value="Crossover junction endonuclease EME1, DNA-binding domain"/>
    <property type="match status" value="1"/>
</dbReference>
<keyword evidence="3" id="KW-0540">Nuclease</keyword>
<feature type="compositionally biased region" description="Polar residues" evidence="14">
    <location>
        <begin position="131"/>
        <end position="142"/>
    </location>
</feature>
<evidence type="ECO:0000256" key="5">
    <source>
        <dbReference type="ARBA" id="ARBA00022759"/>
    </source>
</evidence>
<dbReference type="GO" id="GO:0048476">
    <property type="term" value="C:Holliday junction resolvase complex"/>
    <property type="evidence" value="ECO:0007669"/>
    <property type="project" value="InterPro"/>
</dbReference>
<feature type="region of interest" description="Disordered" evidence="14">
    <location>
        <begin position="131"/>
        <end position="152"/>
    </location>
</feature>
<keyword evidence="6" id="KW-0227">DNA damage</keyword>
<evidence type="ECO:0000256" key="6">
    <source>
        <dbReference type="ARBA" id="ARBA00022763"/>
    </source>
</evidence>
<dbReference type="GO" id="GO:0003677">
    <property type="term" value="F:DNA binding"/>
    <property type="evidence" value="ECO:0007669"/>
    <property type="project" value="InterPro"/>
</dbReference>
<comment type="cofactor">
    <cofactor evidence="1">
        <name>Mg(2+)</name>
        <dbReference type="ChEBI" id="CHEBI:18420"/>
    </cofactor>
</comment>
<dbReference type="InterPro" id="IPR033310">
    <property type="entry name" value="Mms4/EME1/EME2"/>
</dbReference>
<reference evidence="16" key="2">
    <citation type="submission" date="2013-12" db="EMBL/GenBank/DDBJ databases">
        <title>Evolution of pathogenesis and genome organization in the Tremellales.</title>
        <authorList>
            <person name="Cuomo C."/>
            <person name="Litvintseva A."/>
            <person name="Heitman J."/>
            <person name="Chen Y."/>
            <person name="Sun S."/>
            <person name="Springer D."/>
            <person name="Dromer F."/>
            <person name="Young S."/>
            <person name="Zeng Q."/>
            <person name="Chapman S."/>
            <person name="Gujja S."/>
            <person name="Saif S."/>
            <person name="Birren B."/>
        </authorList>
    </citation>
    <scope>NUCLEOTIDE SEQUENCE [LARGE SCALE GENOMIC DNA]</scope>
    <source>
        <strain evidence="16">BCC8398</strain>
    </source>
</reference>
<evidence type="ECO:0000256" key="14">
    <source>
        <dbReference type="SAM" id="MobiDB-lite"/>
    </source>
</evidence>
<evidence type="ECO:0000256" key="1">
    <source>
        <dbReference type="ARBA" id="ARBA00001946"/>
    </source>
</evidence>
<name>A0A1B9GYU3_9TREE</name>
<dbReference type="GO" id="GO:0000712">
    <property type="term" value="P:resolution of meiotic recombination intermediates"/>
    <property type="evidence" value="ECO:0007669"/>
    <property type="project" value="TreeGrafter"/>
</dbReference>
<dbReference type="PANTHER" id="PTHR21077:SF5">
    <property type="entry name" value="CROSSOVER JUNCTION ENDONUCLEASE MMS4"/>
    <property type="match status" value="1"/>
</dbReference>
<comment type="subcellular location">
    <subcellularLocation>
        <location evidence="2">Nucleus</location>
    </subcellularLocation>
</comment>
<sequence length="771" mass="85236">MTQINWLMSPLTLPDILSSHVGSTDEIVIISDTEEYHFIHNDDDDDEDEDDGIAFVGHGYNVQPRSRSGAVAGPSRITNSTPIFIDSDDEDDSGDENQDIHAFLSADVGNRPTVTSMTSASTITKSKVHTSLNKTRSQSATAISRDVGPSKAKVRAETSHMMAQTTTLSSSRRTKSLTTTATSTDTSIATAIDVDEYDDLTFDLDIQLVEAAMNNTSTSTVTASKIPNNKVKGKATAEVIEHDRPDGADEVVVQEVRSSGRAFEEIQDEFDRFESSLLDSLDPPNRATLNKPIESQGADPQRPRNTSQRDRTQDSSTRSSSAIKEAIAKEKAKLTKTKRKSSTITAIDPGDPGVATQLKEADEASMSKRRKKSTCNDDPVKKLSKEEKEALKAQEKAEKHLVRETQKAAKEAEKSYQRKLAEVNRLRTSKNDTVREIHLYLSADLAHPTSPIAGALPEIKTRITDNHSELHFLPEDQSPINGVMRFKRHLKARWDPTKKQFIPLDQEKWIWEPSILMIINAEEIVDRIANASDSTSDDGSSLSTFIADVRLTLGLKVTDQMMVMIKGLNKYYSKTKSLANKEFTAAARAGLTGARGGNGRTGPGATVMSSRPDKETIEMELVKLQVEERCFLVHVEKTEDIEDWVYNIAADVALRPYKLISKSHLNFCPTDSIKRKSSNPTETFELMLQEVTGITPSAAMGIAVEYPTFYNLMTAYEKAERRGGVERAEGMLQDCQIKTLRDGTANGRKLNKALAKRVYNVFRGQDSLALA</sequence>
<dbReference type="GO" id="GO:0046872">
    <property type="term" value="F:metal ion binding"/>
    <property type="evidence" value="ECO:0007669"/>
    <property type="project" value="UniProtKB-KW"/>
</dbReference>
<feature type="compositionally biased region" description="Low complexity" evidence="14">
    <location>
        <begin position="314"/>
        <end position="325"/>
    </location>
</feature>
<keyword evidence="5" id="KW-0255">Endonuclease</keyword>
<evidence type="ECO:0000256" key="2">
    <source>
        <dbReference type="ARBA" id="ARBA00004123"/>
    </source>
</evidence>
<reference evidence="15 16" key="1">
    <citation type="submission" date="2013-07" db="EMBL/GenBank/DDBJ databases">
        <title>The Genome Sequence of Cryptococcus heveanensis BCC8398.</title>
        <authorList>
            <consortium name="The Broad Institute Genome Sequencing Platform"/>
            <person name="Cuomo C."/>
            <person name="Litvintseva A."/>
            <person name="Chen Y."/>
            <person name="Heitman J."/>
            <person name="Sun S."/>
            <person name="Springer D."/>
            <person name="Dromer F."/>
            <person name="Young S.K."/>
            <person name="Zeng Q."/>
            <person name="Gargeya S."/>
            <person name="Fitzgerald M."/>
            <person name="Abouelleil A."/>
            <person name="Alvarado L."/>
            <person name="Berlin A.M."/>
            <person name="Chapman S.B."/>
            <person name="Dewar J."/>
            <person name="Goldberg J."/>
            <person name="Griggs A."/>
            <person name="Gujja S."/>
            <person name="Hansen M."/>
            <person name="Howarth C."/>
            <person name="Imamovic A."/>
            <person name="Larimer J."/>
            <person name="McCowan C."/>
            <person name="Murphy C."/>
            <person name="Pearson M."/>
            <person name="Priest M."/>
            <person name="Roberts A."/>
            <person name="Saif S."/>
            <person name="Shea T."/>
            <person name="Sykes S."/>
            <person name="Wortman J."/>
            <person name="Nusbaum C."/>
            <person name="Birren B."/>
        </authorList>
    </citation>
    <scope>NUCLEOTIDE SEQUENCE [LARGE SCALE GENOMIC DNA]</scope>
    <source>
        <strain evidence="15 16">BCC8398</strain>
    </source>
</reference>
<evidence type="ECO:0000256" key="8">
    <source>
        <dbReference type="ARBA" id="ARBA00022842"/>
    </source>
</evidence>
<dbReference type="GO" id="GO:0005634">
    <property type="term" value="C:nucleus"/>
    <property type="evidence" value="ECO:0007669"/>
    <property type="project" value="UniProtKB-SubCell"/>
</dbReference>
<keyword evidence="4" id="KW-0479">Metal-binding</keyword>
<protein>
    <submittedName>
        <fullName evidence="15">Uncharacterized protein</fullName>
    </submittedName>
</protein>